<proteinExistence type="predicted"/>
<reference evidence="1 2" key="2">
    <citation type="submission" date="2009-03" db="EMBL/GenBank/DDBJ databases">
        <title>Draft genome sequence of Coprococcus comes (ATCC 27758).</title>
        <authorList>
            <person name="Sudarsanam P."/>
            <person name="Ley R."/>
            <person name="Guruge J."/>
            <person name="Turnbaugh P.J."/>
            <person name="Mahowald M."/>
            <person name="Liep D."/>
            <person name="Gordon J."/>
        </authorList>
    </citation>
    <scope>NUCLEOTIDE SEQUENCE [LARGE SCALE GENOMIC DNA]</scope>
    <source>
        <strain evidence="1 2">ATCC 27758</strain>
    </source>
</reference>
<reference evidence="1 2" key="1">
    <citation type="submission" date="2009-02" db="EMBL/GenBank/DDBJ databases">
        <authorList>
            <person name="Fulton L."/>
            <person name="Clifton S."/>
            <person name="Fulton B."/>
            <person name="Xu J."/>
            <person name="Minx P."/>
            <person name="Pepin K.H."/>
            <person name="Johnson M."/>
            <person name="Bhonagiri V."/>
            <person name="Nash W.E."/>
            <person name="Mardis E.R."/>
            <person name="Wilson R.K."/>
        </authorList>
    </citation>
    <scope>NUCLEOTIDE SEQUENCE [LARGE SCALE GENOMIC DNA]</scope>
    <source>
        <strain evidence="1 2">ATCC 27758</strain>
    </source>
</reference>
<accession>C0BB53</accession>
<sequence length="52" mass="6168">MKVMGVGEFLLHLFVCVQGMREKVRKGWLGRLTGVLERRYNKNRTFEERQGN</sequence>
<evidence type="ECO:0000313" key="2">
    <source>
        <dbReference type="Proteomes" id="UP000003793"/>
    </source>
</evidence>
<dbReference type="HOGENOM" id="CLU_3078774_0_0_9"/>
<comment type="caution">
    <text evidence="1">The sequence shown here is derived from an EMBL/GenBank/DDBJ whole genome shotgun (WGS) entry which is preliminary data.</text>
</comment>
<dbReference type="EMBL" id="ABVR01000041">
    <property type="protein sequence ID" value="EEG89327.1"/>
    <property type="molecule type" value="Genomic_DNA"/>
</dbReference>
<dbReference type="AlphaFoldDB" id="C0BB53"/>
<evidence type="ECO:0000313" key="1">
    <source>
        <dbReference type="EMBL" id="EEG89327.1"/>
    </source>
</evidence>
<name>C0BB53_9FIRM</name>
<protein>
    <submittedName>
        <fullName evidence="1">Uncharacterized protein</fullName>
    </submittedName>
</protein>
<dbReference type="Proteomes" id="UP000003793">
    <property type="component" value="Unassembled WGS sequence"/>
</dbReference>
<gene>
    <name evidence="1" type="ORF">COPCOM_02309</name>
</gene>
<organism evidence="1 2">
    <name type="scientific">Coprococcus comes ATCC 27758</name>
    <dbReference type="NCBI Taxonomy" id="470146"/>
    <lineage>
        <taxon>Bacteria</taxon>
        <taxon>Bacillati</taxon>
        <taxon>Bacillota</taxon>
        <taxon>Clostridia</taxon>
        <taxon>Lachnospirales</taxon>
        <taxon>Lachnospiraceae</taxon>
        <taxon>Coprococcus</taxon>
    </lineage>
</organism>